<name>A0ABS1KPW2_9BACT</name>
<proteinExistence type="predicted"/>
<accession>A0ABS1KPW2</accession>
<dbReference type="SUPFAM" id="SSF160631">
    <property type="entry name" value="SMI1/KNR4-like"/>
    <property type="match status" value="1"/>
</dbReference>
<protein>
    <recommendedName>
        <fullName evidence="3">Knr4/Smi1-like domain-containing protein</fullName>
    </recommendedName>
</protein>
<evidence type="ECO:0008006" key="3">
    <source>
        <dbReference type="Google" id="ProtNLM"/>
    </source>
</evidence>
<organism evidence="1 2">
    <name type="scientific">Chryseolinea lacunae</name>
    <dbReference type="NCBI Taxonomy" id="2801331"/>
    <lineage>
        <taxon>Bacteria</taxon>
        <taxon>Pseudomonadati</taxon>
        <taxon>Bacteroidota</taxon>
        <taxon>Cytophagia</taxon>
        <taxon>Cytophagales</taxon>
        <taxon>Fulvivirgaceae</taxon>
        <taxon>Chryseolinea</taxon>
    </lineage>
</organism>
<dbReference type="Proteomes" id="UP000613030">
    <property type="component" value="Unassembled WGS sequence"/>
</dbReference>
<evidence type="ECO:0000313" key="1">
    <source>
        <dbReference type="EMBL" id="MBL0741461.1"/>
    </source>
</evidence>
<sequence>MNSQLKKSLDGFVERAKGTTAEGETVDRETLKALNERLDGILPFWFLELLATYPLVNAEFNFPLHAPDEDYDGCIQVQWARPAEIFSETVECYPGLAMKPLGYFCFGIDPSGGGNPFFIKNDGSDNPPVFQIYHDVSDDGEVIEREGMEKLADSLSDFLDKTRT</sequence>
<reference evidence="1 2" key="1">
    <citation type="submission" date="2021-01" db="EMBL/GenBank/DDBJ databases">
        <title>Chryseolinea sp. Jin1 Genome sequencing and assembly.</title>
        <authorList>
            <person name="Kim I."/>
        </authorList>
    </citation>
    <scope>NUCLEOTIDE SEQUENCE [LARGE SCALE GENOMIC DNA]</scope>
    <source>
        <strain evidence="1 2">Jin1</strain>
    </source>
</reference>
<dbReference type="EMBL" id="JAERRB010000003">
    <property type="protein sequence ID" value="MBL0741461.1"/>
    <property type="molecule type" value="Genomic_DNA"/>
</dbReference>
<dbReference type="RefSeq" id="WP_202008841.1">
    <property type="nucleotide sequence ID" value="NZ_JAERRB010000003.1"/>
</dbReference>
<comment type="caution">
    <text evidence="1">The sequence shown here is derived from an EMBL/GenBank/DDBJ whole genome shotgun (WGS) entry which is preliminary data.</text>
</comment>
<keyword evidence="2" id="KW-1185">Reference proteome</keyword>
<dbReference type="InterPro" id="IPR037883">
    <property type="entry name" value="Knr4/Smi1-like_sf"/>
</dbReference>
<evidence type="ECO:0000313" key="2">
    <source>
        <dbReference type="Proteomes" id="UP000613030"/>
    </source>
</evidence>
<gene>
    <name evidence="1" type="ORF">JI741_09530</name>
</gene>
<dbReference type="Gene3D" id="3.40.1580.10">
    <property type="entry name" value="SMI1/KNR4-like"/>
    <property type="match status" value="1"/>
</dbReference>